<dbReference type="SUPFAM" id="SSF47661">
    <property type="entry name" value="t-snare proteins"/>
    <property type="match status" value="1"/>
</dbReference>
<dbReference type="AlphaFoldDB" id="A0AAE0FEV3"/>
<evidence type="ECO:0000256" key="5">
    <source>
        <dbReference type="ARBA" id="ARBA00022927"/>
    </source>
</evidence>
<evidence type="ECO:0000256" key="6">
    <source>
        <dbReference type="ARBA" id="ARBA00022989"/>
    </source>
</evidence>
<dbReference type="GO" id="GO:0000139">
    <property type="term" value="C:Golgi membrane"/>
    <property type="evidence" value="ECO:0007669"/>
    <property type="project" value="UniProtKB-SubCell"/>
</dbReference>
<organism evidence="13 14">
    <name type="scientific">Cymbomonas tetramitiformis</name>
    <dbReference type="NCBI Taxonomy" id="36881"/>
    <lineage>
        <taxon>Eukaryota</taxon>
        <taxon>Viridiplantae</taxon>
        <taxon>Chlorophyta</taxon>
        <taxon>Pyramimonadophyceae</taxon>
        <taxon>Pyramimonadales</taxon>
        <taxon>Pyramimonadaceae</taxon>
        <taxon>Cymbomonas</taxon>
    </lineage>
</organism>
<feature type="transmembrane region" description="Helical" evidence="11">
    <location>
        <begin position="118"/>
        <end position="138"/>
    </location>
</feature>
<sequence>EFLQKMQKQKGPDNTRDLLDMNLGGGDAEPFDPGFSDAQLQRTETSAVLAQERDQEVTQIVQSVNDLAQVMKDLSVLVIDQGTVLDCIDYNCEKVRTDIEQGLQEVIKAEESQKKSRMVMCIMLLAVMVVFMTIVVIIKKLAGF</sequence>
<evidence type="ECO:0000259" key="12">
    <source>
        <dbReference type="PROSITE" id="PS50192"/>
    </source>
</evidence>
<dbReference type="EMBL" id="LGRX02019840">
    <property type="protein sequence ID" value="KAK3258081.1"/>
    <property type="molecule type" value="Genomic_DNA"/>
</dbReference>
<feature type="domain" description="T-SNARE coiled-coil homology" evidence="12">
    <location>
        <begin position="47"/>
        <end position="109"/>
    </location>
</feature>
<keyword evidence="8" id="KW-0175">Coiled coil</keyword>
<dbReference type="GO" id="GO:0048278">
    <property type="term" value="P:vesicle docking"/>
    <property type="evidence" value="ECO:0007669"/>
    <property type="project" value="TreeGrafter"/>
</dbReference>
<dbReference type="Pfam" id="PF05739">
    <property type="entry name" value="SNARE"/>
    <property type="match status" value="1"/>
</dbReference>
<feature type="non-terminal residue" evidence="13">
    <location>
        <position position="1"/>
    </location>
</feature>
<gene>
    <name evidence="13" type="ORF">CYMTET_32856</name>
</gene>
<dbReference type="CDD" id="cd15845">
    <property type="entry name" value="SNARE_syntaxin16"/>
    <property type="match status" value="1"/>
</dbReference>
<dbReference type="GO" id="GO:0031201">
    <property type="term" value="C:SNARE complex"/>
    <property type="evidence" value="ECO:0007669"/>
    <property type="project" value="TreeGrafter"/>
</dbReference>
<dbReference type="PANTHER" id="PTHR19957:SF83">
    <property type="entry name" value="SYNTAXIN-16"/>
    <property type="match status" value="1"/>
</dbReference>
<dbReference type="PANTHER" id="PTHR19957">
    <property type="entry name" value="SYNTAXIN"/>
    <property type="match status" value="1"/>
</dbReference>
<reference evidence="13 14" key="1">
    <citation type="journal article" date="2015" name="Genome Biol. Evol.">
        <title>Comparative Genomics of a Bacterivorous Green Alga Reveals Evolutionary Causalities and Consequences of Phago-Mixotrophic Mode of Nutrition.</title>
        <authorList>
            <person name="Burns J.A."/>
            <person name="Paasch A."/>
            <person name="Narechania A."/>
            <person name="Kim E."/>
        </authorList>
    </citation>
    <scope>NUCLEOTIDE SEQUENCE [LARGE SCALE GENOMIC DNA]</scope>
    <source>
        <strain evidence="13 14">PLY_AMNH</strain>
    </source>
</reference>
<dbReference type="InterPro" id="IPR010989">
    <property type="entry name" value="SNARE"/>
</dbReference>
<dbReference type="Gene3D" id="1.20.5.110">
    <property type="match status" value="1"/>
</dbReference>
<dbReference type="InterPro" id="IPR000727">
    <property type="entry name" value="T_SNARE_dom"/>
</dbReference>
<evidence type="ECO:0000256" key="9">
    <source>
        <dbReference type="ARBA" id="ARBA00023136"/>
    </source>
</evidence>
<evidence type="ECO:0000256" key="10">
    <source>
        <dbReference type="SAM" id="MobiDB-lite"/>
    </source>
</evidence>
<comment type="caution">
    <text evidence="13">The sequence shown here is derived from an EMBL/GenBank/DDBJ whole genome shotgun (WGS) entry which is preliminary data.</text>
</comment>
<evidence type="ECO:0000256" key="3">
    <source>
        <dbReference type="ARBA" id="ARBA00022448"/>
    </source>
</evidence>
<comment type="similarity">
    <text evidence="2">Belongs to the syntaxin family.</text>
</comment>
<name>A0AAE0FEV3_9CHLO</name>
<dbReference type="Proteomes" id="UP001190700">
    <property type="component" value="Unassembled WGS sequence"/>
</dbReference>
<dbReference type="GO" id="GO:0000149">
    <property type="term" value="F:SNARE binding"/>
    <property type="evidence" value="ECO:0007669"/>
    <property type="project" value="TreeGrafter"/>
</dbReference>
<keyword evidence="14" id="KW-1185">Reference proteome</keyword>
<proteinExistence type="inferred from homology"/>
<keyword evidence="4 11" id="KW-0812">Transmembrane</keyword>
<evidence type="ECO:0000256" key="1">
    <source>
        <dbReference type="ARBA" id="ARBA00004409"/>
    </source>
</evidence>
<evidence type="ECO:0000256" key="11">
    <source>
        <dbReference type="SAM" id="Phobius"/>
    </source>
</evidence>
<keyword evidence="6 11" id="KW-1133">Transmembrane helix</keyword>
<feature type="region of interest" description="Disordered" evidence="10">
    <location>
        <begin position="1"/>
        <end position="36"/>
    </location>
</feature>
<accession>A0AAE0FEV3</accession>
<dbReference type="PROSITE" id="PS50192">
    <property type="entry name" value="T_SNARE"/>
    <property type="match status" value="1"/>
</dbReference>
<evidence type="ECO:0000313" key="14">
    <source>
        <dbReference type="Proteomes" id="UP001190700"/>
    </source>
</evidence>
<protein>
    <recommendedName>
        <fullName evidence="12">t-SNARE coiled-coil homology domain-containing protein</fullName>
    </recommendedName>
</protein>
<dbReference type="InterPro" id="IPR045242">
    <property type="entry name" value="Syntaxin"/>
</dbReference>
<evidence type="ECO:0000256" key="4">
    <source>
        <dbReference type="ARBA" id="ARBA00022692"/>
    </source>
</evidence>
<evidence type="ECO:0000256" key="8">
    <source>
        <dbReference type="ARBA" id="ARBA00023054"/>
    </source>
</evidence>
<keyword evidence="3" id="KW-0813">Transport</keyword>
<dbReference type="GO" id="GO:0005484">
    <property type="term" value="F:SNAP receptor activity"/>
    <property type="evidence" value="ECO:0007669"/>
    <property type="project" value="TreeGrafter"/>
</dbReference>
<evidence type="ECO:0000256" key="7">
    <source>
        <dbReference type="ARBA" id="ARBA00023034"/>
    </source>
</evidence>
<dbReference type="GO" id="GO:0006906">
    <property type="term" value="P:vesicle fusion"/>
    <property type="evidence" value="ECO:0007669"/>
    <property type="project" value="TreeGrafter"/>
</dbReference>
<comment type="subcellular location">
    <subcellularLocation>
        <location evidence="1">Golgi apparatus membrane</location>
        <topology evidence="1">Single-pass type IV membrane protein</topology>
    </subcellularLocation>
</comment>
<dbReference type="GO" id="GO:0006886">
    <property type="term" value="P:intracellular protein transport"/>
    <property type="evidence" value="ECO:0007669"/>
    <property type="project" value="TreeGrafter"/>
</dbReference>
<dbReference type="SMART" id="SM00397">
    <property type="entry name" value="t_SNARE"/>
    <property type="match status" value="1"/>
</dbReference>
<feature type="compositionally biased region" description="Basic and acidic residues" evidence="10">
    <location>
        <begin position="10"/>
        <end position="19"/>
    </location>
</feature>
<keyword evidence="9 11" id="KW-0472">Membrane</keyword>
<evidence type="ECO:0000313" key="13">
    <source>
        <dbReference type="EMBL" id="KAK3258081.1"/>
    </source>
</evidence>
<keyword evidence="5" id="KW-0653">Protein transport</keyword>
<evidence type="ECO:0000256" key="2">
    <source>
        <dbReference type="ARBA" id="ARBA00009063"/>
    </source>
</evidence>
<keyword evidence="7" id="KW-0333">Golgi apparatus</keyword>